<evidence type="ECO:0000313" key="5">
    <source>
        <dbReference type="Proteomes" id="UP000316706"/>
    </source>
</evidence>
<proteinExistence type="predicted"/>
<keyword evidence="2" id="KW-0732">Signal</keyword>
<dbReference type="Pfam" id="PF05257">
    <property type="entry name" value="CHAP"/>
    <property type="match status" value="1"/>
</dbReference>
<feature type="domain" description="Peptidase C51" evidence="3">
    <location>
        <begin position="194"/>
        <end position="279"/>
    </location>
</feature>
<reference evidence="4 5" key="1">
    <citation type="submission" date="2019-06" db="EMBL/GenBank/DDBJ databases">
        <title>Sequencing the genomes of 1000 actinobacteria strains.</title>
        <authorList>
            <person name="Klenk H.-P."/>
        </authorList>
    </citation>
    <scope>NUCLEOTIDE SEQUENCE [LARGE SCALE GENOMIC DNA]</scope>
    <source>
        <strain evidence="4 5">DSM 45043</strain>
    </source>
</reference>
<feature type="compositionally biased region" description="Basic residues" evidence="1">
    <location>
        <begin position="1"/>
        <end position="16"/>
    </location>
</feature>
<feature type="compositionally biased region" description="Gly residues" evidence="1">
    <location>
        <begin position="91"/>
        <end position="101"/>
    </location>
</feature>
<protein>
    <submittedName>
        <fullName evidence="4">CHAP domain-containing protein</fullName>
    </submittedName>
</protein>
<feature type="region of interest" description="Disordered" evidence="1">
    <location>
        <begin position="51"/>
        <end position="146"/>
    </location>
</feature>
<feature type="compositionally biased region" description="Low complexity" evidence="1">
    <location>
        <begin position="81"/>
        <end position="90"/>
    </location>
</feature>
<feature type="compositionally biased region" description="Low complexity" evidence="1">
    <location>
        <begin position="51"/>
        <end position="60"/>
    </location>
</feature>
<feature type="compositionally biased region" description="Basic and acidic residues" evidence="1">
    <location>
        <begin position="102"/>
        <end position="111"/>
    </location>
</feature>
<organism evidence="4 5">
    <name type="scientific">Actinomadura hallensis</name>
    <dbReference type="NCBI Taxonomy" id="337895"/>
    <lineage>
        <taxon>Bacteria</taxon>
        <taxon>Bacillati</taxon>
        <taxon>Actinomycetota</taxon>
        <taxon>Actinomycetes</taxon>
        <taxon>Streptosporangiales</taxon>
        <taxon>Thermomonosporaceae</taxon>
        <taxon>Actinomadura</taxon>
    </lineage>
</organism>
<feature type="region of interest" description="Disordered" evidence="1">
    <location>
        <begin position="1"/>
        <end position="21"/>
    </location>
</feature>
<evidence type="ECO:0000313" key="4">
    <source>
        <dbReference type="EMBL" id="TQM70157.1"/>
    </source>
</evidence>
<dbReference type="AlphaFoldDB" id="A0A543IHY2"/>
<evidence type="ECO:0000256" key="1">
    <source>
        <dbReference type="SAM" id="MobiDB-lite"/>
    </source>
</evidence>
<dbReference type="Proteomes" id="UP000316706">
    <property type="component" value="Unassembled WGS sequence"/>
</dbReference>
<evidence type="ECO:0000259" key="3">
    <source>
        <dbReference type="Pfam" id="PF05257"/>
    </source>
</evidence>
<comment type="caution">
    <text evidence="4">The sequence shown here is derived from an EMBL/GenBank/DDBJ whole genome shotgun (WGS) entry which is preliminary data.</text>
</comment>
<dbReference type="RefSeq" id="WP_246077417.1">
    <property type="nucleotide sequence ID" value="NZ_VFPO01000001.1"/>
</dbReference>
<gene>
    <name evidence="4" type="ORF">FHX41_3876</name>
</gene>
<accession>A0A543IHY2</accession>
<dbReference type="InterPro" id="IPR007921">
    <property type="entry name" value="CHAP_dom"/>
</dbReference>
<name>A0A543IHY2_9ACTN</name>
<feature type="signal peptide" evidence="2">
    <location>
        <begin position="1"/>
        <end position="45"/>
    </location>
</feature>
<dbReference type="EMBL" id="VFPO01000001">
    <property type="protein sequence ID" value="TQM70157.1"/>
    <property type="molecule type" value="Genomic_DNA"/>
</dbReference>
<keyword evidence="5" id="KW-1185">Reference proteome</keyword>
<sequence length="304" mass="32364">MPGVHRRKSPGRHRKPSQFTVRWRTTGGVLVGAAVLATAAATAQASVLPFGSAPAPVSAADPDRGQSGDRGGSSSKDRSSSGRSGNSGKSGKSGSGSGNEGGTRDRPRTGDARGGQANDGGDGGERPDGQESEGSDEQPAKPRPTAEEAIELARSQVGVKEDANGETKYNQWYMASPRAKETVARDGGSVRGYQKAPWCDMFISWLGDQLGFADQFGSDAWTVAHARWFRDQGRWGTEPKPGAIVFYAWNGGKNISDIVHIGIVTRKINDTTVEAIEGNTDKAVRVRQRPTRTIVGYGYPEYRS</sequence>
<evidence type="ECO:0000256" key="2">
    <source>
        <dbReference type="SAM" id="SignalP"/>
    </source>
</evidence>
<feature type="chain" id="PRO_5022081211" evidence="2">
    <location>
        <begin position="46"/>
        <end position="304"/>
    </location>
</feature>